<name>A0ABT9P9R0_9ACTN</name>
<dbReference type="Proteomes" id="UP001235712">
    <property type="component" value="Unassembled WGS sequence"/>
</dbReference>
<proteinExistence type="predicted"/>
<sequence>MGGIPGSRVGSAVNMDPATFAAVQNAAIANLLARVVTQEQLAEAVAEAVAEFATSNLARDDLSNVNAQTGRVALGLGSSATRSVGQLASEDAFRNTYARPAGDLAGTAEAPTVARIRGVTVSGTPQAGYVLMATSATTAAWTAPSAIPDPGGSVIGPNLAVPFVIGA</sequence>
<organism evidence="1 2">
    <name type="scientific">Kineosporia succinea</name>
    <dbReference type="NCBI Taxonomy" id="84632"/>
    <lineage>
        <taxon>Bacteria</taxon>
        <taxon>Bacillati</taxon>
        <taxon>Actinomycetota</taxon>
        <taxon>Actinomycetes</taxon>
        <taxon>Kineosporiales</taxon>
        <taxon>Kineosporiaceae</taxon>
        <taxon>Kineosporia</taxon>
    </lineage>
</organism>
<dbReference type="RefSeq" id="WP_307247620.1">
    <property type="nucleotide sequence ID" value="NZ_JAUSQZ010000001.1"/>
</dbReference>
<dbReference type="EMBL" id="JAUSQZ010000001">
    <property type="protein sequence ID" value="MDP9829437.1"/>
    <property type="molecule type" value="Genomic_DNA"/>
</dbReference>
<evidence type="ECO:0000313" key="1">
    <source>
        <dbReference type="EMBL" id="MDP9829437.1"/>
    </source>
</evidence>
<evidence type="ECO:0000313" key="2">
    <source>
        <dbReference type="Proteomes" id="UP001235712"/>
    </source>
</evidence>
<keyword evidence="2" id="KW-1185">Reference proteome</keyword>
<gene>
    <name evidence="1" type="ORF">J2S57_005186</name>
</gene>
<accession>A0ABT9P9R0</accession>
<protein>
    <submittedName>
        <fullName evidence="1">Phage-related tail protein</fullName>
    </submittedName>
</protein>
<comment type="caution">
    <text evidence="1">The sequence shown here is derived from an EMBL/GenBank/DDBJ whole genome shotgun (WGS) entry which is preliminary data.</text>
</comment>
<reference evidence="1 2" key="1">
    <citation type="submission" date="2023-07" db="EMBL/GenBank/DDBJ databases">
        <title>Sequencing the genomes of 1000 actinobacteria strains.</title>
        <authorList>
            <person name="Klenk H.-P."/>
        </authorList>
    </citation>
    <scope>NUCLEOTIDE SEQUENCE [LARGE SCALE GENOMIC DNA]</scope>
    <source>
        <strain evidence="1 2">DSM 44388</strain>
    </source>
</reference>